<feature type="region of interest" description="Disordered" evidence="1">
    <location>
        <begin position="98"/>
        <end position="121"/>
    </location>
</feature>
<dbReference type="EMBL" id="CP165727">
    <property type="protein sequence ID" value="XDV64720.1"/>
    <property type="molecule type" value="Genomic_DNA"/>
</dbReference>
<protein>
    <recommendedName>
        <fullName evidence="3">Lipoprotein</fullName>
    </recommendedName>
</protein>
<reference evidence="2" key="1">
    <citation type="submission" date="2024-08" db="EMBL/GenBank/DDBJ databases">
        <authorList>
            <person name="Yu S.T."/>
        </authorList>
    </citation>
    <scope>NUCLEOTIDE SEQUENCE</scope>
    <source>
        <strain evidence="2">R33</strain>
    </source>
</reference>
<dbReference type="RefSeq" id="WP_369778087.1">
    <property type="nucleotide sequence ID" value="NZ_CP165727.1"/>
</dbReference>
<dbReference type="PROSITE" id="PS51318">
    <property type="entry name" value="TAT"/>
    <property type="match status" value="1"/>
</dbReference>
<organism evidence="2">
    <name type="scientific">Streptomyces sp. R33</name>
    <dbReference type="NCBI Taxonomy" id="3238629"/>
    <lineage>
        <taxon>Bacteria</taxon>
        <taxon>Bacillati</taxon>
        <taxon>Actinomycetota</taxon>
        <taxon>Actinomycetes</taxon>
        <taxon>Kitasatosporales</taxon>
        <taxon>Streptomycetaceae</taxon>
        <taxon>Streptomyces</taxon>
    </lineage>
</organism>
<evidence type="ECO:0008006" key="3">
    <source>
        <dbReference type="Google" id="ProtNLM"/>
    </source>
</evidence>
<feature type="compositionally biased region" description="Polar residues" evidence="1">
    <location>
        <begin position="98"/>
        <end position="113"/>
    </location>
</feature>
<proteinExistence type="predicted"/>
<accession>A0AB39Y5B8</accession>
<evidence type="ECO:0000313" key="2">
    <source>
        <dbReference type="EMBL" id="XDV64720.1"/>
    </source>
</evidence>
<dbReference type="PROSITE" id="PS51257">
    <property type="entry name" value="PROKAR_LIPOPROTEIN"/>
    <property type="match status" value="1"/>
</dbReference>
<evidence type="ECO:0000256" key="1">
    <source>
        <dbReference type="SAM" id="MobiDB-lite"/>
    </source>
</evidence>
<dbReference type="AlphaFoldDB" id="A0AB39Y5B8"/>
<sequence>MTVREIRAAAQMIGRRNALRYLAIGVGASLVAACGGKDKAPAAGGGAAAASSAQASASASTAGGGAASSAAPTPAAPTASSVVTRAFDAFIKGDWHIESTTPNGETVKGTGTVNADGGGNSGWTITWTSGPEPVTWHGGWLHRGGHLVLDVYEAPKGVSRLTGGQALTVPKEVGDNVSLTFPWQPPGHKDTSDGQVLKVTYKNNVLRIVHSEGGHSESVHVCTRA</sequence>
<dbReference type="InterPro" id="IPR006311">
    <property type="entry name" value="TAT_signal"/>
</dbReference>
<name>A0AB39Y5B8_9ACTN</name>
<gene>
    <name evidence="2" type="ORF">AB5J51_18125</name>
</gene>